<dbReference type="Gene3D" id="3.40.190.10">
    <property type="entry name" value="Periplasmic binding protein-like II"/>
    <property type="match status" value="2"/>
</dbReference>
<feature type="domain" description="HTH lysR-type" evidence="5">
    <location>
        <begin position="8"/>
        <end position="65"/>
    </location>
</feature>
<dbReference type="InterPro" id="IPR000847">
    <property type="entry name" value="LysR_HTH_N"/>
</dbReference>
<dbReference type="InterPro" id="IPR005119">
    <property type="entry name" value="LysR_subst-bd"/>
</dbReference>
<evidence type="ECO:0000256" key="1">
    <source>
        <dbReference type="ARBA" id="ARBA00009437"/>
    </source>
</evidence>
<dbReference type="InterPro" id="IPR036390">
    <property type="entry name" value="WH_DNA-bd_sf"/>
</dbReference>
<dbReference type="Pfam" id="PF00126">
    <property type="entry name" value="HTH_1"/>
    <property type="match status" value="1"/>
</dbReference>
<dbReference type="SUPFAM" id="SSF46785">
    <property type="entry name" value="Winged helix' DNA-binding domain"/>
    <property type="match status" value="1"/>
</dbReference>
<keyword evidence="3" id="KW-0238">DNA-binding</keyword>
<dbReference type="RefSeq" id="WP_404634860.1">
    <property type="nucleotide sequence ID" value="NZ_JADIKM010000004.1"/>
</dbReference>
<evidence type="ECO:0000259" key="5">
    <source>
        <dbReference type="PROSITE" id="PS50931"/>
    </source>
</evidence>
<dbReference type="InterPro" id="IPR037402">
    <property type="entry name" value="YidZ_PBP2"/>
</dbReference>
<name>A0ABW8JY78_9GAMM</name>
<evidence type="ECO:0000256" key="3">
    <source>
        <dbReference type="ARBA" id="ARBA00023125"/>
    </source>
</evidence>
<dbReference type="InterPro" id="IPR050389">
    <property type="entry name" value="LysR-type_TF"/>
</dbReference>
<evidence type="ECO:0000313" key="6">
    <source>
        <dbReference type="EMBL" id="MFK2905394.1"/>
    </source>
</evidence>
<evidence type="ECO:0000256" key="4">
    <source>
        <dbReference type="ARBA" id="ARBA00023163"/>
    </source>
</evidence>
<comment type="similarity">
    <text evidence="1">Belongs to the LysR transcriptional regulatory family.</text>
</comment>
<organism evidence="6 7">
    <name type="scientific">Dyella ginsengisoli</name>
    <dbReference type="NCBI Taxonomy" id="363848"/>
    <lineage>
        <taxon>Bacteria</taxon>
        <taxon>Pseudomonadati</taxon>
        <taxon>Pseudomonadota</taxon>
        <taxon>Gammaproteobacteria</taxon>
        <taxon>Lysobacterales</taxon>
        <taxon>Rhodanobacteraceae</taxon>
        <taxon>Dyella</taxon>
    </lineage>
</organism>
<accession>A0ABW8JY78</accession>
<protein>
    <submittedName>
        <fullName evidence="6">LysR family transcriptional regulator</fullName>
    </submittedName>
</protein>
<dbReference type="CDD" id="cd08417">
    <property type="entry name" value="PBP2_Nitroaromatics_like"/>
    <property type="match status" value="1"/>
</dbReference>
<gene>
    <name evidence="6" type="ORF">ISP17_15630</name>
</gene>
<evidence type="ECO:0000313" key="7">
    <source>
        <dbReference type="Proteomes" id="UP001620460"/>
    </source>
</evidence>
<evidence type="ECO:0000256" key="2">
    <source>
        <dbReference type="ARBA" id="ARBA00023015"/>
    </source>
</evidence>
<dbReference type="PROSITE" id="PS50931">
    <property type="entry name" value="HTH_LYSR"/>
    <property type="match status" value="1"/>
</dbReference>
<dbReference type="PANTHER" id="PTHR30118:SF15">
    <property type="entry name" value="TRANSCRIPTIONAL REGULATORY PROTEIN"/>
    <property type="match status" value="1"/>
</dbReference>
<dbReference type="InterPro" id="IPR036388">
    <property type="entry name" value="WH-like_DNA-bd_sf"/>
</dbReference>
<comment type="caution">
    <text evidence="6">The sequence shown here is derived from an EMBL/GenBank/DDBJ whole genome shotgun (WGS) entry which is preliminary data.</text>
</comment>
<dbReference type="Proteomes" id="UP001620460">
    <property type="component" value="Unassembled WGS sequence"/>
</dbReference>
<dbReference type="SUPFAM" id="SSF53850">
    <property type="entry name" value="Periplasmic binding protein-like II"/>
    <property type="match status" value="1"/>
</dbReference>
<dbReference type="PRINTS" id="PR00039">
    <property type="entry name" value="HTHLYSR"/>
</dbReference>
<reference evidence="6 7" key="1">
    <citation type="submission" date="2020-10" db="EMBL/GenBank/DDBJ databases">
        <title>Phylogeny of dyella-like bacteria.</title>
        <authorList>
            <person name="Fu J."/>
        </authorList>
    </citation>
    <scope>NUCLEOTIDE SEQUENCE [LARGE SCALE GENOMIC DNA]</scope>
    <source>
        <strain evidence="6 7">Gsoil3046</strain>
    </source>
</reference>
<keyword evidence="4" id="KW-0804">Transcription</keyword>
<dbReference type="PANTHER" id="PTHR30118">
    <property type="entry name" value="HTH-TYPE TRANSCRIPTIONAL REGULATOR LEUO-RELATED"/>
    <property type="match status" value="1"/>
</dbReference>
<dbReference type="Pfam" id="PF03466">
    <property type="entry name" value="LysR_substrate"/>
    <property type="match status" value="1"/>
</dbReference>
<keyword evidence="7" id="KW-1185">Reference proteome</keyword>
<sequence length="321" mass="35197">MPAASRRIDLNLFRVLDAIHVHGGISAAARALHLTQPAVTHALNRLRAQFDDPLFVRQGNRVVPTERTRRMIGEVQLHLKGLQATTQRQAPFSPQTLELSFVVGFRDVLESIAFPPLMQRLAEHAPGVRIVSRRVAAGEVERELVAGTLDLAVDRRLRAGSRVASEHLLDEPLVVAMRRGHALDGRALRRADYFAAQHVAVSSLGEPIALDLLLQQDGRDRELRLVCQHYFAACQVVAASDLLLTLPASYAAGLAALLPLSLQPLPLKLKPVPIHAYWLASRHDDASHAWLRDQVMAAIREAPAFRSAGAGRRVRAAADLA</sequence>
<dbReference type="Gene3D" id="1.10.10.10">
    <property type="entry name" value="Winged helix-like DNA-binding domain superfamily/Winged helix DNA-binding domain"/>
    <property type="match status" value="1"/>
</dbReference>
<proteinExistence type="inferred from homology"/>
<keyword evidence="2" id="KW-0805">Transcription regulation</keyword>
<dbReference type="EMBL" id="JADIKM010000004">
    <property type="protein sequence ID" value="MFK2905394.1"/>
    <property type="molecule type" value="Genomic_DNA"/>
</dbReference>